<evidence type="ECO:0000313" key="14">
    <source>
        <dbReference type="Proteomes" id="UP001254608"/>
    </source>
</evidence>
<dbReference type="Pfam" id="PF00694">
    <property type="entry name" value="Aconitase_C"/>
    <property type="match status" value="1"/>
</dbReference>
<dbReference type="NCBIfam" id="TIGR01341">
    <property type="entry name" value="aconitase_1"/>
    <property type="match status" value="1"/>
</dbReference>
<reference evidence="13 14" key="1">
    <citation type="submission" date="2023-09" db="EMBL/GenBank/DDBJ databases">
        <authorList>
            <person name="Rey-Velasco X."/>
        </authorList>
    </citation>
    <scope>NUCLEOTIDE SEQUENCE [LARGE SCALE GENOMIC DNA]</scope>
    <source>
        <strain evidence="13 14">W345</strain>
    </source>
</reference>
<dbReference type="Proteomes" id="UP001254608">
    <property type="component" value="Unassembled WGS sequence"/>
</dbReference>
<evidence type="ECO:0000256" key="2">
    <source>
        <dbReference type="ARBA" id="ARBA00004717"/>
    </source>
</evidence>
<name>A0ABU2WEI1_9GAMM</name>
<dbReference type="InterPro" id="IPR015931">
    <property type="entry name" value="Acnase/IPM_dHydase_lsu_aba_1/3"/>
</dbReference>
<dbReference type="SUPFAM" id="SSF52016">
    <property type="entry name" value="LeuD/IlvD-like"/>
    <property type="match status" value="1"/>
</dbReference>
<keyword evidence="6 10" id="KW-0408">Iron</keyword>
<keyword evidence="14" id="KW-1185">Reference proteome</keyword>
<comment type="cofactor">
    <cofactor evidence="1">
        <name>[4Fe-4S] cluster</name>
        <dbReference type="ChEBI" id="CHEBI:49883"/>
    </cofactor>
</comment>
<dbReference type="Gene3D" id="3.20.19.10">
    <property type="entry name" value="Aconitase, domain 4"/>
    <property type="match status" value="1"/>
</dbReference>
<evidence type="ECO:0000256" key="1">
    <source>
        <dbReference type="ARBA" id="ARBA00001966"/>
    </source>
</evidence>
<dbReference type="NCBIfam" id="NF009520">
    <property type="entry name" value="PRK12881.1"/>
    <property type="match status" value="1"/>
</dbReference>
<dbReference type="Gene3D" id="3.30.499.10">
    <property type="entry name" value="Aconitase, domain 3"/>
    <property type="match status" value="2"/>
</dbReference>
<evidence type="ECO:0000256" key="9">
    <source>
        <dbReference type="ARBA" id="ARBA00023501"/>
    </source>
</evidence>
<keyword evidence="5" id="KW-0479">Metal-binding</keyword>
<comment type="similarity">
    <text evidence="3 10">Belongs to the aconitase/IPM isomerase family.</text>
</comment>
<dbReference type="EMBL" id="JAVRIC010000003">
    <property type="protein sequence ID" value="MDT0496260.1"/>
    <property type="molecule type" value="Genomic_DNA"/>
</dbReference>
<keyword evidence="7 10" id="KW-0411">Iron-sulfur</keyword>
<evidence type="ECO:0000313" key="13">
    <source>
        <dbReference type="EMBL" id="MDT0496260.1"/>
    </source>
</evidence>
<evidence type="ECO:0000259" key="12">
    <source>
        <dbReference type="Pfam" id="PF00694"/>
    </source>
</evidence>
<gene>
    <name evidence="13" type="primary">acnA</name>
    <name evidence="13" type="ORF">RM530_02615</name>
</gene>
<dbReference type="SUPFAM" id="SSF53732">
    <property type="entry name" value="Aconitase iron-sulfur domain"/>
    <property type="match status" value="1"/>
</dbReference>
<evidence type="ECO:0000256" key="8">
    <source>
        <dbReference type="ARBA" id="ARBA00023239"/>
    </source>
</evidence>
<keyword evidence="8 10" id="KW-0456">Lyase</keyword>
<dbReference type="InterPro" id="IPR001030">
    <property type="entry name" value="Acoase/IPM_deHydtase_lsu_aba"/>
</dbReference>
<comment type="caution">
    <text evidence="13">The sequence shown here is derived from an EMBL/GenBank/DDBJ whole genome shotgun (WGS) entry which is preliminary data.</text>
</comment>
<evidence type="ECO:0000256" key="7">
    <source>
        <dbReference type="ARBA" id="ARBA00023014"/>
    </source>
</evidence>
<dbReference type="InterPro" id="IPR015928">
    <property type="entry name" value="Aconitase/3IPM_dehydase_swvl"/>
</dbReference>
<evidence type="ECO:0000256" key="5">
    <source>
        <dbReference type="ARBA" id="ARBA00022723"/>
    </source>
</evidence>
<feature type="domain" description="Aconitase/3-isopropylmalate dehydratase large subunit alpha/beta/alpha" evidence="11">
    <location>
        <begin position="74"/>
        <end position="555"/>
    </location>
</feature>
<dbReference type="InterPro" id="IPR006249">
    <property type="entry name" value="Aconitase/IRP2"/>
</dbReference>
<evidence type="ECO:0000256" key="3">
    <source>
        <dbReference type="ARBA" id="ARBA00007185"/>
    </source>
</evidence>
<keyword evidence="4 10" id="KW-0004">4Fe-4S</keyword>
<dbReference type="PRINTS" id="PR00415">
    <property type="entry name" value="ACONITASE"/>
</dbReference>
<dbReference type="InterPro" id="IPR036008">
    <property type="entry name" value="Aconitase_4Fe-4S_dom"/>
</dbReference>
<sequence>MTDSFKAKSTLNVGTKSYTYYKLKALEPTFNVSRLPYSYKVLLENLLRNEDDLTVTKSDIEAFASAKLAELPVQEIAFMPARVVLQDFTGVPCVVDFAAMRDAMKDLGGDPKKINPLCPAELVIDHSVMVDHYGSNDAFDLNAKLEFQRNKERYAFLRWGQEAFDNFAVVPPDTGIVHQVNIEFLARAVFEKDGVVYPDSCFGTDSHTTMVNGIGVLGWGVGGIEAEAAMLGQPSSMLMPEVIGVRLSGKLAEGATATDLVLTVTEMLRKRGVVEKFVEFFGPGLGNLATADRCTIANMAPEYGATCGIFPIDSETLNYLRLTGRPEEQIALVEEYAKAQGMWWTPDAPEAEYSDVLHLDLSTILPSLAGPKRPQDRVLLTDVQANFKKAFEAEQKMRPSAGPAKVNDNGTEFTLEDGAVVIAAITSCTNTSNPAVLVGAGLVAKKAREKGLKVKPWVKTSLAPGSKVVKDYLIKANLLDDLEAMGFNVVGYGCTTCIGNSGPLNEAISQAINDNKLSVSAVLSGNRNFEGRVHQDVRMNYLASPPLVVAYALAGSTNMDLSSDPIGTGSDGQPVYLKDVWPTTKEIQDTVAACLNADMFKQSYGEVFKGDERWQSISVAKSETFPWDSSSTYVQNPPYFVGMSKEAPGVQPIAGARCLALLGDSITTDHISPAGNIKKDSPGGQYLVDNGVPVAEFNSYGSRRGNHEVMMRGTFANTRIKNAMVPGVEGGFTRHLNGGASDPMPIYDAAMKYAEDGVPLVVLAGKEYGTGSSRDWAAKGTILLGVKAVISESFERIHRSNLVGMGVLPLNFTDGQSAASLGLDGNEIFDIEGLVDGAPAVTVNAKKADGELVSFKARVRIDTPKEWLYYKHGGVLNYVLRELAA</sequence>
<dbReference type="PROSITE" id="PS01244">
    <property type="entry name" value="ACONITASE_2"/>
    <property type="match status" value="1"/>
</dbReference>
<comment type="function">
    <text evidence="10">Catalyzes the isomerization of citrate to isocitrate via cis-aconitate.</text>
</comment>
<feature type="domain" description="Aconitase A/isopropylmalate dehydratase small subunit swivel" evidence="12">
    <location>
        <begin position="686"/>
        <end position="814"/>
    </location>
</feature>
<comment type="pathway">
    <text evidence="2">Carbohydrate metabolism; tricarboxylic acid cycle; isocitrate from oxaloacetate: step 2/2.</text>
</comment>
<evidence type="ECO:0000256" key="6">
    <source>
        <dbReference type="ARBA" id="ARBA00023004"/>
    </source>
</evidence>
<dbReference type="InterPro" id="IPR018136">
    <property type="entry name" value="Aconitase_4Fe-4S_BS"/>
</dbReference>
<dbReference type="CDD" id="cd01586">
    <property type="entry name" value="AcnA_IRP"/>
    <property type="match status" value="1"/>
</dbReference>
<dbReference type="EC" id="4.2.1.3" evidence="10"/>
<dbReference type="PANTHER" id="PTHR11670">
    <property type="entry name" value="ACONITASE/IRON-RESPONSIVE ELEMENT FAMILY MEMBER"/>
    <property type="match status" value="1"/>
</dbReference>
<protein>
    <recommendedName>
        <fullName evidence="10">Aconitate hydratase</fullName>
        <shortName evidence="10">Aconitase</shortName>
        <ecNumber evidence="10">4.2.1.3</ecNumber>
    </recommendedName>
</protein>
<dbReference type="PROSITE" id="PS00450">
    <property type="entry name" value="ACONITASE_1"/>
    <property type="match status" value="1"/>
</dbReference>
<dbReference type="InterPro" id="IPR044137">
    <property type="entry name" value="AcnA_IRP_Swivel"/>
</dbReference>
<dbReference type="CDD" id="cd01580">
    <property type="entry name" value="AcnA_IRP_Swivel"/>
    <property type="match status" value="1"/>
</dbReference>
<accession>A0ABU2WEI1</accession>
<dbReference type="GO" id="GO:0003994">
    <property type="term" value="F:aconitate hydratase activity"/>
    <property type="evidence" value="ECO:0007669"/>
    <property type="project" value="UniProtKB-EC"/>
</dbReference>
<dbReference type="Pfam" id="PF00330">
    <property type="entry name" value="Aconitase"/>
    <property type="match status" value="1"/>
</dbReference>
<evidence type="ECO:0000256" key="4">
    <source>
        <dbReference type="ARBA" id="ARBA00022485"/>
    </source>
</evidence>
<dbReference type="Gene3D" id="6.10.190.10">
    <property type="match status" value="1"/>
</dbReference>
<dbReference type="RefSeq" id="WP_311363654.1">
    <property type="nucleotide sequence ID" value="NZ_JAVRIC010000003.1"/>
</dbReference>
<organism evidence="13 14">
    <name type="scientific">Banduia mediterranea</name>
    <dbReference type="NCBI Taxonomy" id="3075609"/>
    <lineage>
        <taxon>Bacteria</taxon>
        <taxon>Pseudomonadati</taxon>
        <taxon>Pseudomonadota</taxon>
        <taxon>Gammaproteobacteria</taxon>
        <taxon>Nevskiales</taxon>
        <taxon>Algiphilaceae</taxon>
        <taxon>Banduia</taxon>
    </lineage>
</organism>
<dbReference type="InterPro" id="IPR000573">
    <property type="entry name" value="AconitaseA/IPMdHydase_ssu_swvl"/>
</dbReference>
<dbReference type="NCBIfam" id="NF006757">
    <property type="entry name" value="PRK09277.1"/>
    <property type="match status" value="1"/>
</dbReference>
<proteinExistence type="inferred from homology"/>
<evidence type="ECO:0000256" key="10">
    <source>
        <dbReference type="RuleBase" id="RU361275"/>
    </source>
</evidence>
<evidence type="ECO:0000259" key="11">
    <source>
        <dbReference type="Pfam" id="PF00330"/>
    </source>
</evidence>
<comment type="catalytic activity">
    <reaction evidence="9 10">
        <text>citrate = D-threo-isocitrate</text>
        <dbReference type="Rhea" id="RHEA:10336"/>
        <dbReference type="ChEBI" id="CHEBI:15562"/>
        <dbReference type="ChEBI" id="CHEBI:16947"/>
        <dbReference type="EC" id="4.2.1.3"/>
    </reaction>
</comment>